<evidence type="ECO:0000313" key="3">
    <source>
        <dbReference type="Proteomes" id="UP001140091"/>
    </source>
</evidence>
<dbReference type="EMBL" id="JANBPK010000521">
    <property type="protein sequence ID" value="KAJ2935442.1"/>
    <property type="molecule type" value="Genomic_DNA"/>
</dbReference>
<keyword evidence="3" id="KW-1185">Reference proteome</keyword>
<dbReference type="Proteomes" id="UP001140091">
    <property type="component" value="Unassembled WGS sequence"/>
</dbReference>
<feature type="transmembrane region" description="Helical" evidence="1">
    <location>
        <begin position="32"/>
        <end position="55"/>
    </location>
</feature>
<dbReference type="OrthoDB" id="3101512at2759"/>
<name>A0A9W8JJ71_9AGAR</name>
<sequence length="93" mass="10521">MVEVGIHIFMSLYGLSVFLETPKHLRQGRRKYIVLSFFITILAALTGALDIAWMFQVIFRTTSGSEFFNVAEEYIGTWDKFTDVISSGFTADG</sequence>
<evidence type="ECO:0000256" key="1">
    <source>
        <dbReference type="SAM" id="Phobius"/>
    </source>
</evidence>
<evidence type="ECO:0000313" key="2">
    <source>
        <dbReference type="EMBL" id="KAJ2935442.1"/>
    </source>
</evidence>
<keyword evidence="1" id="KW-0812">Transmembrane</keyword>
<dbReference type="AlphaFoldDB" id="A0A9W8JJ71"/>
<keyword evidence="1" id="KW-0472">Membrane</keyword>
<accession>A0A9W8JJ71</accession>
<feature type="non-terminal residue" evidence="2">
    <location>
        <position position="93"/>
    </location>
</feature>
<proteinExistence type="predicted"/>
<organism evidence="2 3">
    <name type="scientific">Candolleomyces eurysporus</name>
    <dbReference type="NCBI Taxonomy" id="2828524"/>
    <lineage>
        <taxon>Eukaryota</taxon>
        <taxon>Fungi</taxon>
        <taxon>Dikarya</taxon>
        <taxon>Basidiomycota</taxon>
        <taxon>Agaricomycotina</taxon>
        <taxon>Agaricomycetes</taxon>
        <taxon>Agaricomycetidae</taxon>
        <taxon>Agaricales</taxon>
        <taxon>Agaricineae</taxon>
        <taxon>Psathyrellaceae</taxon>
        <taxon>Candolleomyces</taxon>
    </lineage>
</organism>
<protein>
    <submittedName>
        <fullName evidence="2">Uncharacterized protein</fullName>
    </submittedName>
</protein>
<gene>
    <name evidence="2" type="ORF">H1R20_g1653</name>
</gene>
<reference evidence="2" key="1">
    <citation type="submission" date="2022-06" db="EMBL/GenBank/DDBJ databases">
        <title>Genome Sequence of Candolleomyces eurysporus.</title>
        <authorList>
            <person name="Buettner E."/>
        </authorList>
    </citation>
    <scope>NUCLEOTIDE SEQUENCE</scope>
    <source>
        <strain evidence="2">VTCC 930004</strain>
    </source>
</reference>
<keyword evidence="1" id="KW-1133">Transmembrane helix</keyword>
<comment type="caution">
    <text evidence="2">The sequence shown here is derived from an EMBL/GenBank/DDBJ whole genome shotgun (WGS) entry which is preliminary data.</text>
</comment>